<dbReference type="InterPro" id="IPR039261">
    <property type="entry name" value="FNR_nucleotide-bd"/>
</dbReference>
<comment type="similarity">
    <text evidence="2 17">Belongs to the globin family. Two-domain flavohemoproteins subfamily.</text>
</comment>
<comment type="caution">
    <text evidence="17">Lacks conserved residue(s) required for the propagation of feature annotation.</text>
</comment>
<reference evidence="20 21" key="2">
    <citation type="submission" date="2018-06" db="EMBL/GenBank/DDBJ databases">
        <title>Marinobactersediminissp. nov, a moderately halophilic bacterium isolated from marine solar saltern.</title>
        <authorList>
            <person name="Zhang Y."/>
        </authorList>
    </citation>
    <scope>NUCLEOTIDE SEQUENCE [LARGE SCALE GENOMIC DNA]</scope>
    <source>
        <strain evidence="20 21">F01</strain>
    </source>
</reference>
<feature type="binding site" evidence="17">
    <location>
        <begin position="383"/>
        <end position="386"/>
    </location>
    <ligand>
        <name>FAD</name>
        <dbReference type="ChEBI" id="CHEBI:57692"/>
    </ligand>
</feature>
<dbReference type="RefSeq" id="WP_114611789.1">
    <property type="nucleotide sequence ID" value="NZ_QFWX01000001.1"/>
</dbReference>
<feature type="active site" description="Charge relay system" evidence="17">
    <location>
        <position position="95"/>
    </location>
</feature>
<evidence type="ECO:0000256" key="16">
    <source>
        <dbReference type="ARBA" id="ARBA00049433"/>
    </source>
</evidence>
<dbReference type="HAMAP" id="MF_01252">
    <property type="entry name" value="Hmp"/>
    <property type="match status" value="1"/>
</dbReference>
<dbReference type="Pfam" id="PF00175">
    <property type="entry name" value="NAD_binding_1"/>
    <property type="match status" value="1"/>
</dbReference>
<dbReference type="Pfam" id="PF00970">
    <property type="entry name" value="FAD_binding_6"/>
    <property type="match status" value="1"/>
</dbReference>
<comment type="function">
    <text evidence="14 17">Is involved in NO detoxification in an aerobic process, termed nitric oxide dioxygenase (NOD) reaction that utilizes O(2) and NAD(P)H to convert NO to nitrate, which protects the bacterium from various noxious nitrogen compounds. Therefore, plays a central role in the inducible response to nitrosative stress.</text>
</comment>
<evidence type="ECO:0000256" key="14">
    <source>
        <dbReference type="ARBA" id="ARBA00025094"/>
    </source>
</evidence>
<dbReference type="InterPro" id="IPR008333">
    <property type="entry name" value="Cbr1-like_FAD-bd_dom"/>
</dbReference>
<dbReference type="GO" id="GO:0046210">
    <property type="term" value="P:nitric oxide catabolic process"/>
    <property type="evidence" value="ECO:0007669"/>
    <property type="project" value="TreeGrafter"/>
</dbReference>
<evidence type="ECO:0000256" key="17">
    <source>
        <dbReference type="HAMAP-Rule" id="MF_01252"/>
    </source>
</evidence>
<keyword evidence="21" id="KW-1185">Reference proteome</keyword>
<feature type="site" description="Influences the redox potential of the prosthetic heme and FAD groups" evidence="17">
    <location>
        <position position="382"/>
    </location>
</feature>
<keyword evidence="9 17" id="KW-0274">FAD</keyword>
<feature type="domain" description="FAD-binding FR-type" evidence="19">
    <location>
        <begin position="152"/>
        <end position="255"/>
    </location>
</feature>
<feature type="site" description="Involved in heme-bound ligand stabilization and O-O bond activation" evidence="17">
    <location>
        <position position="29"/>
    </location>
</feature>
<evidence type="ECO:0000313" key="21">
    <source>
        <dbReference type="Proteomes" id="UP000253987"/>
    </source>
</evidence>
<dbReference type="InterPro" id="IPR017927">
    <property type="entry name" value="FAD-bd_FR_type"/>
</dbReference>
<organism evidence="20 21">
    <name type="scientific">Marinobacter vulgaris</name>
    <dbReference type="NCBI Taxonomy" id="1928331"/>
    <lineage>
        <taxon>Bacteria</taxon>
        <taxon>Pseudomonadati</taxon>
        <taxon>Pseudomonadota</taxon>
        <taxon>Gammaproteobacteria</taxon>
        <taxon>Pseudomonadales</taxon>
        <taxon>Marinobacteraceae</taxon>
        <taxon>Marinobacter</taxon>
    </lineage>
</organism>
<dbReference type="GO" id="GO:0046872">
    <property type="term" value="F:metal ion binding"/>
    <property type="evidence" value="ECO:0007669"/>
    <property type="project" value="UniProtKB-KW"/>
</dbReference>
<dbReference type="FunFam" id="1.10.490.10:FF:000003">
    <property type="entry name" value="Flavohemoprotein"/>
    <property type="match status" value="1"/>
</dbReference>
<keyword evidence="12 17" id="KW-0408">Iron</keyword>
<evidence type="ECO:0000256" key="5">
    <source>
        <dbReference type="ARBA" id="ARBA00022617"/>
    </source>
</evidence>
<evidence type="ECO:0000256" key="12">
    <source>
        <dbReference type="ARBA" id="ARBA00023004"/>
    </source>
</evidence>
<dbReference type="GO" id="GO:0019825">
    <property type="term" value="F:oxygen binding"/>
    <property type="evidence" value="ECO:0007669"/>
    <property type="project" value="InterPro"/>
</dbReference>
<dbReference type="AlphaFoldDB" id="A0A2V3ZQS8"/>
<evidence type="ECO:0000256" key="9">
    <source>
        <dbReference type="ARBA" id="ARBA00022827"/>
    </source>
</evidence>
<dbReference type="SUPFAM" id="SSF63380">
    <property type="entry name" value="Riboflavin synthase domain-like"/>
    <property type="match status" value="1"/>
</dbReference>
<dbReference type="GO" id="GO:0020037">
    <property type="term" value="F:heme binding"/>
    <property type="evidence" value="ECO:0007669"/>
    <property type="project" value="InterPro"/>
</dbReference>
<dbReference type="PROSITE" id="PS01033">
    <property type="entry name" value="GLOBIN"/>
    <property type="match status" value="1"/>
</dbReference>
<evidence type="ECO:0000259" key="19">
    <source>
        <dbReference type="PROSITE" id="PS51384"/>
    </source>
</evidence>
<dbReference type="Gene3D" id="3.40.50.80">
    <property type="entry name" value="Nucleotide-binding domain of ferredoxin-NADP reductase (FNR) module"/>
    <property type="match status" value="1"/>
</dbReference>
<accession>A0A2V3ZQS8</accession>
<dbReference type="CDD" id="cd06184">
    <property type="entry name" value="flavohem_like_fad_nad_binding"/>
    <property type="match status" value="1"/>
</dbReference>
<keyword evidence="4 17" id="KW-0216">Detoxification</keyword>
<evidence type="ECO:0000256" key="10">
    <source>
        <dbReference type="ARBA" id="ARBA00022857"/>
    </source>
</evidence>
<dbReference type="GO" id="GO:0005344">
    <property type="term" value="F:oxygen carrier activity"/>
    <property type="evidence" value="ECO:0007669"/>
    <property type="project" value="UniProtKB-UniRule"/>
</dbReference>
<dbReference type="PANTHER" id="PTHR43396:SF3">
    <property type="entry name" value="FLAVOHEMOPROTEIN"/>
    <property type="match status" value="1"/>
</dbReference>
<evidence type="ECO:0000256" key="15">
    <source>
        <dbReference type="ARBA" id="ARBA00048649"/>
    </source>
</evidence>
<evidence type="ECO:0000256" key="7">
    <source>
        <dbReference type="ARBA" id="ARBA00022630"/>
    </source>
</evidence>
<evidence type="ECO:0000256" key="6">
    <source>
        <dbReference type="ARBA" id="ARBA00022621"/>
    </source>
</evidence>
<protein>
    <recommendedName>
        <fullName evidence="17">Flavohemoprotein</fullName>
    </recommendedName>
    <alternativeName>
        <fullName evidence="17">Flavohemoglobin</fullName>
    </alternativeName>
    <alternativeName>
        <fullName evidence="17">Hemoglobin-like protein</fullName>
    </alternativeName>
    <alternativeName>
        <fullName evidence="17">Nitric oxide dioxygenase</fullName>
        <shortName evidence="17">NO oxygenase</shortName>
        <shortName evidence="17">NOD</shortName>
        <ecNumber evidence="17">1.14.12.17</ecNumber>
    </alternativeName>
</protein>
<dbReference type="InterPro" id="IPR017938">
    <property type="entry name" value="Riboflavin_synthase-like_b-brl"/>
</dbReference>
<evidence type="ECO:0000256" key="2">
    <source>
        <dbReference type="ARBA" id="ARBA00008414"/>
    </source>
</evidence>
<feature type="binding site" evidence="17">
    <location>
        <begin position="267"/>
        <end position="272"/>
    </location>
    <ligand>
        <name>NADP(+)</name>
        <dbReference type="ChEBI" id="CHEBI:58349"/>
    </ligand>
</feature>
<keyword evidence="10 17" id="KW-0521">NADP</keyword>
<comment type="cofactor">
    <cofactor evidence="17">
        <name>FAD</name>
        <dbReference type="ChEBI" id="CHEBI:57692"/>
    </cofactor>
    <text evidence="17">Binds 1 FAD per subunit.</text>
</comment>
<dbReference type="PRINTS" id="PR00410">
    <property type="entry name" value="PHEHYDRXLASE"/>
</dbReference>
<comment type="catalytic activity">
    <reaction evidence="15 17">
        <text>2 nitric oxide + NADH + 2 O2 = 2 nitrate + NAD(+) + H(+)</text>
        <dbReference type="Rhea" id="RHEA:19469"/>
        <dbReference type="ChEBI" id="CHEBI:15378"/>
        <dbReference type="ChEBI" id="CHEBI:15379"/>
        <dbReference type="ChEBI" id="CHEBI:16480"/>
        <dbReference type="ChEBI" id="CHEBI:17632"/>
        <dbReference type="ChEBI" id="CHEBI:57540"/>
        <dbReference type="ChEBI" id="CHEBI:57945"/>
        <dbReference type="EC" id="1.14.12.17"/>
    </reaction>
</comment>
<dbReference type="GO" id="GO:0008941">
    <property type="term" value="F:nitric oxide dioxygenase NAD(P)H activity"/>
    <property type="evidence" value="ECO:0007669"/>
    <property type="project" value="UniProtKB-UniRule"/>
</dbReference>
<dbReference type="InterPro" id="IPR023950">
    <property type="entry name" value="Hmp"/>
</dbReference>
<evidence type="ECO:0000256" key="4">
    <source>
        <dbReference type="ARBA" id="ARBA00022575"/>
    </source>
</evidence>
<feature type="region of interest" description="Reductase" evidence="17">
    <location>
        <begin position="149"/>
        <end position="393"/>
    </location>
</feature>
<evidence type="ECO:0000256" key="11">
    <source>
        <dbReference type="ARBA" id="ARBA00023002"/>
    </source>
</evidence>
<dbReference type="GO" id="GO:0009636">
    <property type="term" value="P:response to toxic substance"/>
    <property type="evidence" value="ECO:0007669"/>
    <property type="project" value="UniProtKB-KW"/>
</dbReference>
<dbReference type="PROSITE" id="PS51384">
    <property type="entry name" value="FAD_FR"/>
    <property type="match status" value="1"/>
</dbReference>
<evidence type="ECO:0000256" key="13">
    <source>
        <dbReference type="ARBA" id="ARBA00023027"/>
    </source>
</evidence>
<dbReference type="SUPFAM" id="SSF46458">
    <property type="entry name" value="Globin-like"/>
    <property type="match status" value="1"/>
</dbReference>
<keyword evidence="6 17" id="KW-0561">Oxygen transport</keyword>
<comment type="domain">
    <text evidence="17">Consists of two distinct domains; an N-terminal heme-containing oxygen-binding domain and a C-terminal reductase domain with binding sites for FAD and NAD(P)H.</text>
</comment>
<feature type="active site" description="Charge relay system" evidence="17">
    <location>
        <position position="137"/>
    </location>
</feature>
<dbReference type="EMBL" id="QFWX01000001">
    <property type="protein sequence ID" value="PXX93865.1"/>
    <property type="molecule type" value="Genomic_DNA"/>
</dbReference>
<keyword evidence="3 17" id="KW-0813">Transport</keyword>
<feature type="domain" description="Globin" evidence="18">
    <location>
        <begin position="1"/>
        <end position="138"/>
    </location>
</feature>
<dbReference type="InterPro" id="IPR001433">
    <property type="entry name" value="OxRdtase_FAD/NAD-bd"/>
</dbReference>
<keyword evidence="5 17" id="KW-0349">Heme</keyword>
<evidence type="ECO:0000259" key="18">
    <source>
        <dbReference type="PROSITE" id="PS01033"/>
    </source>
</evidence>
<comment type="cofactor">
    <cofactor evidence="17">
        <name>heme b</name>
        <dbReference type="ChEBI" id="CHEBI:60344"/>
    </cofactor>
    <text evidence="17">Binds 1 heme b (iron(II)-protoporphyrin IX) group per subunit.</text>
</comment>
<dbReference type="OrthoDB" id="9801223at2"/>
<name>A0A2V3ZQS8_9GAMM</name>
<reference evidence="21" key="1">
    <citation type="submission" date="2018-05" db="EMBL/GenBank/DDBJ databases">
        <authorList>
            <person name="Lu D."/>
        </authorList>
    </citation>
    <scope>NUCLEOTIDE SEQUENCE [LARGE SCALE GENOMIC DNA]</scope>
    <source>
        <strain evidence="21">F01</strain>
    </source>
</reference>
<dbReference type="EC" id="1.14.12.17" evidence="17"/>
<gene>
    <name evidence="17" type="primary">hmp</name>
    <name evidence="20" type="ORF">DIT71_02750</name>
</gene>
<dbReference type="GO" id="GO:0071500">
    <property type="term" value="P:cellular response to nitrosative stress"/>
    <property type="evidence" value="ECO:0007669"/>
    <property type="project" value="TreeGrafter"/>
</dbReference>
<evidence type="ECO:0000256" key="1">
    <source>
        <dbReference type="ARBA" id="ARBA00006401"/>
    </source>
</evidence>
<keyword evidence="8 17" id="KW-0479">Metal-binding</keyword>
<keyword evidence="11 17" id="KW-0560">Oxidoreductase</keyword>
<dbReference type="InterPro" id="IPR012292">
    <property type="entry name" value="Globin/Proto"/>
</dbReference>
<dbReference type="Gene3D" id="2.40.30.10">
    <property type="entry name" value="Translation factors"/>
    <property type="match status" value="1"/>
</dbReference>
<evidence type="ECO:0000313" key="20">
    <source>
        <dbReference type="EMBL" id="PXX93865.1"/>
    </source>
</evidence>
<sequence length="393" mass="43811">MLTAETIATVKATVPALRDHGETITTHFYQVMFRDYPEVKAYFNQSHQAQGTQPRALANSVLAYAENIDRLQALEGALPNIIQKHVALDIRPEHYPIVGECLLKAIGDVLGDAATLPVMSAWAEAYQHLADLLIGAEESIYQERENRRGGWRGPRRFRVARKETESSVITSFYLEPVDDGKIMDFQPGQFITVLLDIDGQPSRRTYSLSGGAGSNHYRISVKREPGGIASNYLHDHIEVGTELDLLPPSGEFTLTESPRPLVLLTAGVGITPAISMLDAAASSGRDIQFIHCALNSRVHAFRDHVDMLAIENENIQPHYIYSDPLPHDRADSEGFIDEEKLTRLLPEDRDVDLYFLGPKPFMKSVWCIASDLGIPERQIRYEFFGPLETLGAS</sequence>
<proteinExistence type="inferred from homology"/>
<dbReference type="PANTHER" id="PTHR43396">
    <property type="entry name" value="FLAVOHEMOPROTEIN"/>
    <property type="match status" value="1"/>
</dbReference>
<comment type="caution">
    <text evidence="20">The sequence shown here is derived from an EMBL/GenBank/DDBJ whole genome shotgun (WGS) entry which is preliminary data.</text>
</comment>
<evidence type="ECO:0000256" key="8">
    <source>
        <dbReference type="ARBA" id="ARBA00022723"/>
    </source>
</evidence>
<comment type="catalytic activity">
    <reaction evidence="16 17">
        <text>2 nitric oxide + NADPH + 2 O2 = 2 nitrate + NADP(+) + H(+)</text>
        <dbReference type="Rhea" id="RHEA:19465"/>
        <dbReference type="ChEBI" id="CHEBI:15378"/>
        <dbReference type="ChEBI" id="CHEBI:15379"/>
        <dbReference type="ChEBI" id="CHEBI:16480"/>
        <dbReference type="ChEBI" id="CHEBI:17632"/>
        <dbReference type="ChEBI" id="CHEBI:57783"/>
        <dbReference type="ChEBI" id="CHEBI:58349"/>
        <dbReference type="EC" id="1.14.12.17"/>
    </reaction>
</comment>
<keyword evidence="13 17" id="KW-0520">NAD</keyword>
<keyword evidence="7 17" id="KW-0285">Flavoprotein</keyword>
<dbReference type="Gene3D" id="1.10.490.10">
    <property type="entry name" value="Globins"/>
    <property type="match status" value="1"/>
</dbReference>
<evidence type="ECO:0000256" key="3">
    <source>
        <dbReference type="ARBA" id="ARBA00022448"/>
    </source>
</evidence>
<dbReference type="InterPro" id="IPR009050">
    <property type="entry name" value="Globin-like_sf"/>
</dbReference>
<dbReference type="GO" id="GO:0071949">
    <property type="term" value="F:FAD binding"/>
    <property type="evidence" value="ECO:0007669"/>
    <property type="project" value="InterPro"/>
</dbReference>
<feature type="site" description="Influences the redox potential of the prosthetic heme and FAD groups" evidence="17">
    <location>
        <position position="84"/>
    </location>
</feature>
<comment type="similarity">
    <text evidence="1 17">In the C-terminal section; belongs to the flavoprotein pyridine nucleotide cytochrome reductase family.</text>
</comment>
<dbReference type="SUPFAM" id="SSF52343">
    <property type="entry name" value="Ferredoxin reductase-like, C-terminal NADP-linked domain"/>
    <property type="match status" value="1"/>
</dbReference>
<dbReference type="Pfam" id="PF00042">
    <property type="entry name" value="Globin"/>
    <property type="match status" value="1"/>
</dbReference>
<dbReference type="Proteomes" id="UP000253987">
    <property type="component" value="Unassembled WGS sequence"/>
</dbReference>
<feature type="binding site" description="proximal binding residue" evidence="17">
    <location>
        <position position="85"/>
    </location>
    <ligand>
        <name>heme b</name>
        <dbReference type="ChEBI" id="CHEBI:60344"/>
    </ligand>
    <ligandPart>
        <name>Fe</name>
        <dbReference type="ChEBI" id="CHEBI:18248"/>
    </ligandPart>
</feature>
<dbReference type="NCBIfam" id="NF009805">
    <property type="entry name" value="PRK13289.1"/>
    <property type="match status" value="1"/>
</dbReference>
<dbReference type="InterPro" id="IPR000971">
    <property type="entry name" value="Globin"/>
</dbReference>